<dbReference type="PROSITE" id="PS51365">
    <property type="entry name" value="RENAL_DIPEPTIDASE_2"/>
    <property type="match status" value="1"/>
</dbReference>
<dbReference type="InterPro" id="IPR032466">
    <property type="entry name" value="Metal_Hydrolase"/>
</dbReference>
<accession>A0A8H6ER40</accession>
<gene>
    <name evidence="2" type="ORF">HII12_002892</name>
</gene>
<keyword evidence="1" id="KW-0482">Metalloprotease</keyword>
<keyword evidence="1" id="KW-0378">Hydrolase</keyword>
<dbReference type="EC" id="3.4.13.19" evidence="1"/>
<dbReference type="InterPro" id="IPR008257">
    <property type="entry name" value="Pept_M19"/>
</dbReference>
<comment type="caution">
    <text evidence="2">The sequence shown here is derived from an EMBL/GenBank/DDBJ whole genome shotgun (WGS) entry which is preliminary data.</text>
</comment>
<keyword evidence="1" id="KW-0862">Zinc</keyword>
<dbReference type="Pfam" id="PF01244">
    <property type="entry name" value="Peptidase_M19"/>
    <property type="match status" value="1"/>
</dbReference>
<dbReference type="GO" id="GO:0006508">
    <property type="term" value="P:proteolysis"/>
    <property type="evidence" value="ECO:0007669"/>
    <property type="project" value="UniProtKB-KW"/>
</dbReference>
<dbReference type="SUPFAM" id="SSF51556">
    <property type="entry name" value="Metallo-dependent hydrolases"/>
    <property type="match status" value="1"/>
</dbReference>
<keyword evidence="1" id="KW-0645">Protease</keyword>
<protein>
    <recommendedName>
        <fullName evidence="1">Dipeptidase</fullName>
        <ecNumber evidence="1">3.4.13.19</ecNumber>
    </recommendedName>
</protein>
<organism evidence="2 3">
    <name type="scientific">Dekkera bruxellensis</name>
    <name type="common">Brettanomyces custersii</name>
    <dbReference type="NCBI Taxonomy" id="5007"/>
    <lineage>
        <taxon>Eukaryota</taxon>
        <taxon>Fungi</taxon>
        <taxon>Dikarya</taxon>
        <taxon>Ascomycota</taxon>
        <taxon>Saccharomycotina</taxon>
        <taxon>Pichiomycetes</taxon>
        <taxon>Pichiales</taxon>
        <taxon>Pichiaceae</taxon>
        <taxon>Brettanomyces</taxon>
    </lineage>
</organism>
<keyword evidence="1" id="KW-0479">Metal-binding</keyword>
<dbReference type="GO" id="GO:0046872">
    <property type="term" value="F:metal ion binding"/>
    <property type="evidence" value="ECO:0007669"/>
    <property type="project" value="UniProtKB-UniRule"/>
</dbReference>
<comment type="catalytic activity">
    <reaction evidence="1">
        <text>an L-aminoacyl-L-amino acid + H2O = 2 an L-alpha-amino acid</text>
        <dbReference type="Rhea" id="RHEA:48940"/>
        <dbReference type="ChEBI" id="CHEBI:15377"/>
        <dbReference type="ChEBI" id="CHEBI:59869"/>
        <dbReference type="ChEBI" id="CHEBI:77460"/>
        <dbReference type="EC" id="3.4.13.19"/>
    </reaction>
</comment>
<evidence type="ECO:0000256" key="1">
    <source>
        <dbReference type="RuleBase" id="RU341113"/>
    </source>
</evidence>
<evidence type="ECO:0000313" key="2">
    <source>
        <dbReference type="EMBL" id="KAF6010186.1"/>
    </source>
</evidence>
<name>A0A8H6ER40_DEKBR</name>
<dbReference type="AlphaFoldDB" id="A0A8H6ER40"/>
<dbReference type="Proteomes" id="UP000568158">
    <property type="component" value="Unassembled WGS sequence"/>
</dbReference>
<evidence type="ECO:0000313" key="3">
    <source>
        <dbReference type="Proteomes" id="UP000568158"/>
    </source>
</evidence>
<reference evidence="2 3" key="1">
    <citation type="journal article" date="2020" name="Appl. Microbiol. Biotechnol.">
        <title>Targeted gene deletion in Brettanomyces bruxellensis with an expression-free CRISPR-Cas9 system.</title>
        <authorList>
            <person name="Varela C."/>
            <person name="Bartel C."/>
            <person name="Onetto C."/>
            <person name="Borneman A."/>
        </authorList>
    </citation>
    <scope>NUCLEOTIDE SEQUENCE [LARGE SCALE GENOMIC DNA]</scope>
    <source>
        <strain evidence="2 3">AWRI1613</strain>
    </source>
</reference>
<comment type="similarity">
    <text evidence="1">Belongs to the metallo-dependent hydrolases superfamily. Peptidase M19 family.</text>
</comment>
<dbReference type="EMBL" id="JABCYN010000027">
    <property type="protein sequence ID" value="KAF6010186.1"/>
    <property type="molecule type" value="Genomic_DNA"/>
</dbReference>
<dbReference type="GO" id="GO:0070573">
    <property type="term" value="F:metallodipeptidase activity"/>
    <property type="evidence" value="ECO:0007669"/>
    <property type="project" value="InterPro"/>
</dbReference>
<sequence length="251" mass="28257">MGVEGLHQIDLSFGVLRLYYELDNPFTTVASTVAASGKDKGLSRVGEQCIAEMNRLGMLVDLSHVSHKTMVDVLEITKAPVIFTHSSAYSLTNHERNVRDDILDMVKKNDEFVSHSDHSDISINDVVDHVIYIVKRIGWNHVGLCGDFDGMEKGPFGLENTSKYPYLVKKVSDVTGASENDIAKFMGLNVLCVWKECEKVAKVLKKVCPQPIDINWNERKWVFPKYAKDILNMYSGAKDQENNVYTDITKP</sequence>
<dbReference type="PANTHER" id="PTHR10443:SF12">
    <property type="entry name" value="DIPEPTIDASE"/>
    <property type="match status" value="1"/>
</dbReference>
<dbReference type="Gene3D" id="3.20.20.140">
    <property type="entry name" value="Metal-dependent hydrolases"/>
    <property type="match status" value="1"/>
</dbReference>
<dbReference type="PANTHER" id="PTHR10443">
    <property type="entry name" value="MICROSOMAL DIPEPTIDASE"/>
    <property type="match status" value="1"/>
</dbReference>
<keyword evidence="1" id="KW-0224">Dipeptidase</keyword>
<proteinExistence type="inferred from homology"/>
<comment type="cofactor">
    <cofactor evidence="1">
        <name>Zn(2+)</name>
        <dbReference type="ChEBI" id="CHEBI:29105"/>
    </cofactor>
</comment>